<evidence type="ECO:0000259" key="11">
    <source>
        <dbReference type="Pfam" id="PF08244"/>
    </source>
</evidence>
<keyword evidence="9" id="KW-0963">Cytoplasm</keyword>
<dbReference type="InterPro" id="IPR006232">
    <property type="entry name" value="Suc6P_hydrolase"/>
</dbReference>
<keyword evidence="5 8" id="KW-0378">Hydrolase</keyword>
<gene>
    <name evidence="12" type="ORF">ABID24_002225</name>
</gene>
<evidence type="ECO:0000256" key="6">
    <source>
        <dbReference type="ARBA" id="ARBA00023295"/>
    </source>
</evidence>
<evidence type="ECO:0000313" key="13">
    <source>
        <dbReference type="Proteomes" id="UP001549106"/>
    </source>
</evidence>
<dbReference type="CDD" id="cd08996">
    <property type="entry name" value="GH32_FFase"/>
    <property type="match status" value="1"/>
</dbReference>
<comment type="caution">
    <text evidence="12">The sequence shown here is derived from an EMBL/GenBank/DDBJ whole genome shotgun (WGS) entry which is preliminary data.</text>
</comment>
<reference evidence="12 13" key="1">
    <citation type="submission" date="2024-06" db="EMBL/GenBank/DDBJ databases">
        <title>Genomic Encyclopedia of Type Strains, Phase IV (KMG-IV): sequencing the most valuable type-strain genomes for metagenomic binning, comparative biology and taxonomic classification.</title>
        <authorList>
            <person name="Goeker M."/>
        </authorList>
    </citation>
    <scope>NUCLEOTIDE SEQUENCE [LARGE SCALE GENOMIC DNA]</scope>
    <source>
        <strain evidence="12 13">DSM 29492</strain>
    </source>
</reference>
<evidence type="ECO:0000256" key="7">
    <source>
        <dbReference type="ARBA" id="ARBA00033367"/>
    </source>
</evidence>
<evidence type="ECO:0000313" key="12">
    <source>
        <dbReference type="EMBL" id="MET3750971.1"/>
    </source>
</evidence>
<evidence type="ECO:0000256" key="9">
    <source>
        <dbReference type="RuleBase" id="RU365015"/>
    </source>
</evidence>
<proteinExistence type="inferred from homology"/>
<dbReference type="PANTHER" id="PTHR43101">
    <property type="entry name" value="BETA-FRUCTOSIDASE"/>
    <property type="match status" value="1"/>
</dbReference>
<dbReference type="SMART" id="SM00640">
    <property type="entry name" value="Glyco_32"/>
    <property type="match status" value="1"/>
</dbReference>
<evidence type="ECO:0000256" key="2">
    <source>
        <dbReference type="ARBA" id="ARBA00009902"/>
    </source>
</evidence>
<evidence type="ECO:0000256" key="1">
    <source>
        <dbReference type="ARBA" id="ARBA00004914"/>
    </source>
</evidence>
<feature type="domain" description="Glycosyl hydrolase family 32 N-terminal" evidence="10">
    <location>
        <begin position="30"/>
        <end position="340"/>
    </location>
</feature>
<feature type="domain" description="Glycosyl hydrolase family 32 C-terminal" evidence="11">
    <location>
        <begin position="343"/>
        <end position="487"/>
    </location>
</feature>
<dbReference type="RefSeq" id="WP_257464857.1">
    <property type="nucleotide sequence ID" value="NZ_JANJZT010000016.1"/>
</dbReference>
<dbReference type="SUPFAM" id="SSF49899">
    <property type="entry name" value="Concanavalin A-like lectins/glucanases"/>
    <property type="match status" value="1"/>
</dbReference>
<dbReference type="NCBIfam" id="TIGR01322">
    <property type="entry name" value="scrB_fam"/>
    <property type="match status" value="1"/>
</dbReference>
<comment type="catalytic activity">
    <reaction evidence="8">
        <text>Hydrolysis of terminal non-reducing beta-D-fructofuranoside residues in beta-D-fructofuranosides.</text>
        <dbReference type="EC" id="3.2.1.26"/>
    </reaction>
</comment>
<dbReference type="InterPro" id="IPR013320">
    <property type="entry name" value="ConA-like_dom_sf"/>
</dbReference>
<dbReference type="Pfam" id="PF00251">
    <property type="entry name" value="Glyco_hydro_32N"/>
    <property type="match status" value="1"/>
</dbReference>
<dbReference type="EMBL" id="JBEPMJ010000016">
    <property type="protein sequence ID" value="MET3750971.1"/>
    <property type="molecule type" value="Genomic_DNA"/>
</dbReference>
<dbReference type="Pfam" id="PF08244">
    <property type="entry name" value="Glyco_hydro_32C"/>
    <property type="match status" value="1"/>
</dbReference>
<protein>
    <recommendedName>
        <fullName evidence="4 8">Sucrose-6-phosphate hydrolase</fullName>
        <ecNumber evidence="3 8">3.2.1.26</ecNumber>
    </recommendedName>
    <alternativeName>
        <fullName evidence="7 9">Invertase</fullName>
    </alternativeName>
</protein>
<sequence length="493" mass="56580">MTTSELLKQAREYEKKRISEISPEERPTYHVTGGAGWINDPNGFSYYKGQYHLFYQYYPYANEWGPMHWGHVVSRDLIKWERRPAAMAPDQEYDNAGCFSGSALELADGRHLLMYTGVRKVIEEDGSRRDHQTQCMAFGDGTDYEKYENNPVITADSVPEGGSRVDFRDPKIWQEEDGTFYAVASNANAEGNSSILLYKSQDALHWEFCSVIDSSCKKLGWMWECPDFFPLDNKQVLVVSPMEMMPEGLKFHVGHGTIYLTGTYDKNSHAFTREDVQPLDSGIDFYAPQTMKAPDGRRIMIAWMQAWSNSKFVPDGVKYFGQMTVPRELTLKDNRLIQKPVREIEAYRSNRVCHEKVKITEETSLEGVSGRVIDMTVKLKADDNFRDFSMKVAQNEDYYTSVSYDIHRKVLCVDRSHSGYLYDIMHRREISVEPVDGMITLRCLMDRFSLEIFINGGRQTASFTLYTPQNAEGITFAAEGKAEISVEKYTLSF</sequence>
<keyword evidence="13" id="KW-1185">Reference proteome</keyword>
<evidence type="ECO:0000256" key="5">
    <source>
        <dbReference type="ARBA" id="ARBA00022801"/>
    </source>
</evidence>
<evidence type="ECO:0000256" key="4">
    <source>
        <dbReference type="ARBA" id="ARBA00019623"/>
    </source>
</evidence>
<dbReference type="SUPFAM" id="SSF75005">
    <property type="entry name" value="Arabinanase/levansucrase/invertase"/>
    <property type="match status" value="1"/>
</dbReference>
<evidence type="ECO:0000256" key="3">
    <source>
        <dbReference type="ARBA" id="ARBA00012758"/>
    </source>
</evidence>
<dbReference type="InterPro" id="IPR001362">
    <property type="entry name" value="Glyco_hydro_32"/>
</dbReference>
<dbReference type="Gene3D" id="2.115.10.20">
    <property type="entry name" value="Glycosyl hydrolase domain, family 43"/>
    <property type="match status" value="1"/>
</dbReference>
<evidence type="ECO:0000259" key="10">
    <source>
        <dbReference type="Pfam" id="PF00251"/>
    </source>
</evidence>
<keyword evidence="9" id="KW-0119">Carbohydrate metabolism</keyword>
<comment type="pathway">
    <text evidence="1 9">Glycan biosynthesis; sucrose metabolism.</text>
</comment>
<dbReference type="PANTHER" id="PTHR43101:SF1">
    <property type="entry name" value="BETA-FRUCTOSIDASE"/>
    <property type="match status" value="1"/>
</dbReference>
<comment type="similarity">
    <text evidence="2 8">Belongs to the glycosyl hydrolase 32 family.</text>
</comment>
<dbReference type="Gene3D" id="2.60.120.560">
    <property type="entry name" value="Exo-inulinase, domain 1"/>
    <property type="match status" value="1"/>
</dbReference>
<accession>A0ABV2M3J9</accession>
<comment type="subcellular location">
    <subcellularLocation>
        <location evidence="9">Cytoplasm</location>
    </subcellularLocation>
</comment>
<dbReference type="GO" id="GO:0004564">
    <property type="term" value="F:beta-fructofuranosidase activity"/>
    <property type="evidence" value="ECO:0007669"/>
    <property type="project" value="UniProtKB-EC"/>
</dbReference>
<dbReference type="InterPro" id="IPR023296">
    <property type="entry name" value="Glyco_hydro_beta-prop_sf"/>
</dbReference>
<dbReference type="Proteomes" id="UP001549106">
    <property type="component" value="Unassembled WGS sequence"/>
</dbReference>
<organism evidence="12 13">
    <name type="scientific">Blautia caecimuris</name>
    <dbReference type="NCBI Taxonomy" id="1796615"/>
    <lineage>
        <taxon>Bacteria</taxon>
        <taxon>Bacillati</taxon>
        <taxon>Bacillota</taxon>
        <taxon>Clostridia</taxon>
        <taxon>Lachnospirales</taxon>
        <taxon>Lachnospiraceae</taxon>
        <taxon>Blautia</taxon>
    </lineage>
</organism>
<dbReference type="InterPro" id="IPR013148">
    <property type="entry name" value="Glyco_hydro_32_N"/>
</dbReference>
<dbReference type="InterPro" id="IPR013189">
    <property type="entry name" value="Glyco_hydro_32_C"/>
</dbReference>
<dbReference type="InterPro" id="IPR051214">
    <property type="entry name" value="GH32_Enzymes"/>
</dbReference>
<keyword evidence="6 8" id="KW-0326">Glycosidase</keyword>
<comment type="function">
    <text evidence="9">Enables the bacterium to metabolize sucrose as a sole carbon source.</text>
</comment>
<evidence type="ECO:0000256" key="8">
    <source>
        <dbReference type="RuleBase" id="RU362110"/>
    </source>
</evidence>
<name>A0ABV2M3J9_9FIRM</name>
<dbReference type="EC" id="3.2.1.26" evidence="3 8"/>